<dbReference type="PANTHER" id="PTHR44145">
    <property type="entry name" value="DNAJ HOMOLOG SUBFAMILY A MEMBER 3, MITOCHONDRIAL"/>
    <property type="match status" value="1"/>
</dbReference>
<feature type="compositionally biased region" description="Polar residues" evidence="2">
    <location>
        <begin position="24"/>
        <end position="54"/>
    </location>
</feature>
<dbReference type="InterPro" id="IPR001623">
    <property type="entry name" value="DnaJ_domain"/>
</dbReference>
<evidence type="ECO:0000256" key="2">
    <source>
        <dbReference type="SAM" id="MobiDB-lite"/>
    </source>
</evidence>
<dbReference type="SMART" id="SM00271">
    <property type="entry name" value="DnaJ"/>
    <property type="match status" value="1"/>
</dbReference>
<dbReference type="InterPro" id="IPR018253">
    <property type="entry name" value="DnaJ_domain_CS"/>
</dbReference>
<evidence type="ECO:0000259" key="4">
    <source>
        <dbReference type="PROSITE" id="PS50076"/>
    </source>
</evidence>
<feature type="compositionally biased region" description="Polar residues" evidence="2">
    <location>
        <begin position="126"/>
        <end position="144"/>
    </location>
</feature>
<dbReference type="InterPro" id="IPR036869">
    <property type="entry name" value="J_dom_sf"/>
</dbReference>
<gene>
    <name evidence="5" type="ORF">HYDPIDRAFT_41373</name>
</gene>
<dbReference type="Proteomes" id="UP000053820">
    <property type="component" value="Unassembled WGS sequence"/>
</dbReference>
<dbReference type="CDD" id="cd06257">
    <property type="entry name" value="DnaJ"/>
    <property type="match status" value="1"/>
</dbReference>
<accession>A0A0C9WE75</accession>
<dbReference type="PROSITE" id="PS00636">
    <property type="entry name" value="DNAJ_1"/>
    <property type="match status" value="1"/>
</dbReference>
<keyword evidence="3" id="KW-0472">Membrane</keyword>
<dbReference type="PROSITE" id="PS50076">
    <property type="entry name" value="DNAJ_2"/>
    <property type="match status" value="1"/>
</dbReference>
<feature type="compositionally biased region" description="Basic and acidic residues" evidence="2">
    <location>
        <begin position="172"/>
        <end position="181"/>
    </location>
</feature>
<dbReference type="AlphaFoldDB" id="A0A0C9WE75"/>
<dbReference type="InterPro" id="IPR051938">
    <property type="entry name" value="Apopto_cytoskel_mod"/>
</dbReference>
<feature type="transmembrane region" description="Helical" evidence="3">
    <location>
        <begin position="279"/>
        <end position="300"/>
    </location>
</feature>
<proteinExistence type="predicted"/>
<dbReference type="PRINTS" id="PR00625">
    <property type="entry name" value="JDOMAIN"/>
</dbReference>
<dbReference type="HOGENOM" id="CLU_084536_0_0_1"/>
<dbReference type="Pfam" id="PF00226">
    <property type="entry name" value="DnaJ"/>
    <property type="match status" value="1"/>
</dbReference>
<feature type="compositionally biased region" description="Basic and acidic residues" evidence="2">
    <location>
        <begin position="260"/>
        <end position="274"/>
    </location>
</feature>
<reference evidence="5 6" key="1">
    <citation type="submission" date="2014-04" db="EMBL/GenBank/DDBJ databases">
        <title>Evolutionary Origins and Diversification of the Mycorrhizal Mutualists.</title>
        <authorList>
            <consortium name="DOE Joint Genome Institute"/>
            <consortium name="Mycorrhizal Genomics Consortium"/>
            <person name="Kohler A."/>
            <person name="Kuo A."/>
            <person name="Nagy L.G."/>
            <person name="Floudas D."/>
            <person name="Copeland A."/>
            <person name="Barry K.W."/>
            <person name="Cichocki N."/>
            <person name="Veneault-Fourrey C."/>
            <person name="LaButti K."/>
            <person name="Lindquist E.A."/>
            <person name="Lipzen A."/>
            <person name="Lundell T."/>
            <person name="Morin E."/>
            <person name="Murat C."/>
            <person name="Riley R."/>
            <person name="Ohm R."/>
            <person name="Sun H."/>
            <person name="Tunlid A."/>
            <person name="Henrissat B."/>
            <person name="Grigoriev I.V."/>
            <person name="Hibbett D.S."/>
            <person name="Martin F."/>
        </authorList>
    </citation>
    <scope>NUCLEOTIDE SEQUENCE [LARGE SCALE GENOMIC DNA]</scope>
    <source>
        <strain evidence="5 6">MD-312</strain>
    </source>
</reference>
<keyword evidence="3" id="KW-1133">Transmembrane helix</keyword>
<feature type="domain" description="J" evidence="4">
    <location>
        <begin position="61"/>
        <end position="125"/>
    </location>
</feature>
<evidence type="ECO:0000256" key="1">
    <source>
        <dbReference type="ARBA" id="ARBA00023186"/>
    </source>
</evidence>
<keyword evidence="6" id="KW-1185">Reference proteome</keyword>
<protein>
    <recommendedName>
        <fullName evidence="4">J domain-containing protein</fullName>
    </recommendedName>
</protein>
<feature type="region of interest" description="Disordered" evidence="2">
    <location>
        <begin position="24"/>
        <end position="60"/>
    </location>
</feature>
<feature type="region of interest" description="Disordered" evidence="2">
    <location>
        <begin position="126"/>
        <end position="275"/>
    </location>
</feature>
<dbReference type="EMBL" id="KN839852">
    <property type="protein sequence ID" value="KIJ63112.1"/>
    <property type="molecule type" value="Genomic_DNA"/>
</dbReference>
<dbReference type="OrthoDB" id="445556at2759"/>
<dbReference type="PANTHER" id="PTHR44145:SF3">
    <property type="entry name" value="DNAJ HOMOLOG SUBFAMILY A MEMBER 3, MITOCHONDRIAL"/>
    <property type="match status" value="1"/>
</dbReference>
<feature type="compositionally biased region" description="Low complexity" evidence="2">
    <location>
        <begin position="248"/>
        <end position="259"/>
    </location>
</feature>
<organism evidence="5 6">
    <name type="scientific">Hydnomerulius pinastri MD-312</name>
    <dbReference type="NCBI Taxonomy" id="994086"/>
    <lineage>
        <taxon>Eukaryota</taxon>
        <taxon>Fungi</taxon>
        <taxon>Dikarya</taxon>
        <taxon>Basidiomycota</taxon>
        <taxon>Agaricomycotina</taxon>
        <taxon>Agaricomycetes</taxon>
        <taxon>Agaricomycetidae</taxon>
        <taxon>Boletales</taxon>
        <taxon>Boletales incertae sedis</taxon>
        <taxon>Leucogyrophana</taxon>
    </lineage>
</organism>
<evidence type="ECO:0000313" key="6">
    <source>
        <dbReference type="Proteomes" id="UP000053820"/>
    </source>
</evidence>
<keyword evidence="3" id="KW-0812">Transmembrane</keyword>
<evidence type="ECO:0000256" key="3">
    <source>
        <dbReference type="SAM" id="Phobius"/>
    </source>
</evidence>
<evidence type="ECO:0000313" key="5">
    <source>
        <dbReference type="EMBL" id="KIJ63112.1"/>
    </source>
</evidence>
<dbReference type="Gene3D" id="1.10.287.110">
    <property type="entry name" value="DnaJ domain"/>
    <property type="match status" value="1"/>
</dbReference>
<sequence>MVMPSQRLLTLPPFLFPSRYIWSPSSKASKPTRASRSGPATTRSGYRRFSSTATREARQGDHYATLAVPKNATKAQIKTSYYQLSKKYHPDVAKDKASQIKFHAVSEAYATLGDERKRREYDRTFASSSSLYGQHPQATTTRPSHQPGFRNAWPNHPRNRARDPTGGHAHAPRHDHSRDQPRAGFYRPPSGTQSPYTWSHKDPFVNPFVQRATGHVRSHPESSHPSNAQRDTNDARYGGPQQAGGFQGASAPGHASSGAGRERSETDRPTREEVAGESVILRAVGASALLSFIVLVAASIRGTEGKRSDSR</sequence>
<name>A0A0C9WE75_9AGAM</name>
<keyword evidence="1" id="KW-0143">Chaperone</keyword>
<dbReference type="SUPFAM" id="SSF46565">
    <property type="entry name" value="Chaperone J-domain"/>
    <property type="match status" value="1"/>
</dbReference>